<accession>A0A0A9C430</accession>
<sequence>MRRHLKFSINKGKQIITLIYLPLER</sequence>
<proteinExistence type="predicted"/>
<protein>
    <submittedName>
        <fullName evidence="1">Uncharacterized protein</fullName>
    </submittedName>
</protein>
<dbReference type="AlphaFoldDB" id="A0A0A9C430"/>
<reference evidence="1" key="2">
    <citation type="journal article" date="2015" name="Data Brief">
        <title>Shoot transcriptome of the giant reed, Arundo donax.</title>
        <authorList>
            <person name="Barrero R.A."/>
            <person name="Guerrero F.D."/>
            <person name="Moolhuijzen P."/>
            <person name="Goolsby J.A."/>
            <person name="Tidwell J."/>
            <person name="Bellgard S.E."/>
            <person name="Bellgard M.I."/>
        </authorList>
    </citation>
    <scope>NUCLEOTIDE SEQUENCE</scope>
    <source>
        <tissue evidence="1">Shoot tissue taken approximately 20 cm above the soil surface</tissue>
    </source>
</reference>
<evidence type="ECO:0000313" key="1">
    <source>
        <dbReference type="EMBL" id="JAD68105.1"/>
    </source>
</evidence>
<dbReference type="EMBL" id="GBRH01229790">
    <property type="protein sequence ID" value="JAD68105.1"/>
    <property type="molecule type" value="Transcribed_RNA"/>
</dbReference>
<organism evidence="1">
    <name type="scientific">Arundo donax</name>
    <name type="common">Giant reed</name>
    <name type="synonym">Donax arundinaceus</name>
    <dbReference type="NCBI Taxonomy" id="35708"/>
    <lineage>
        <taxon>Eukaryota</taxon>
        <taxon>Viridiplantae</taxon>
        <taxon>Streptophyta</taxon>
        <taxon>Embryophyta</taxon>
        <taxon>Tracheophyta</taxon>
        <taxon>Spermatophyta</taxon>
        <taxon>Magnoliopsida</taxon>
        <taxon>Liliopsida</taxon>
        <taxon>Poales</taxon>
        <taxon>Poaceae</taxon>
        <taxon>PACMAD clade</taxon>
        <taxon>Arundinoideae</taxon>
        <taxon>Arundineae</taxon>
        <taxon>Arundo</taxon>
    </lineage>
</organism>
<name>A0A0A9C430_ARUDO</name>
<reference evidence="1" key="1">
    <citation type="submission" date="2014-09" db="EMBL/GenBank/DDBJ databases">
        <authorList>
            <person name="Magalhaes I.L.F."/>
            <person name="Oliveira U."/>
            <person name="Santos F.R."/>
            <person name="Vidigal T.H.D.A."/>
            <person name="Brescovit A.D."/>
            <person name="Santos A.J."/>
        </authorList>
    </citation>
    <scope>NUCLEOTIDE SEQUENCE</scope>
    <source>
        <tissue evidence="1">Shoot tissue taken approximately 20 cm above the soil surface</tissue>
    </source>
</reference>